<gene>
    <name evidence="1" type="ORF">V6N12_056759</name>
</gene>
<keyword evidence="2" id="KW-1185">Reference proteome</keyword>
<dbReference type="EMBL" id="JBBPBM010000030">
    <property type="protein sequence ID" value="KAK8535235.1"/>
    <property type="molecule type" value="Genomic_DNA"/>
</dbReference>
<evidence type="ECO:0000313" key="2">
    <source>
        <dbReference type="Proteomes" id="UP001472677"/>
    </source>
</evidence>
<dbReference type="PANTHER" id="PTHR33527:SF18">
    <property type="entry name" value="F13O11.17 PROTEIN"/>
    <property type="match status" value="1"/>
</dbReference>
<reference evidence="1 2" key="1">
    <citation type="journal article" date="2024" name="G3 (Bethesda)">
        <title>Genome assembly of Hibiscus sabdariffa L. provides insights into metabolisms of medicinal natural products.</title>
        <authorList>
            <person name="Kim T."/>
        </authorList>
    </citation>
    <scope>NUCLEOTIDE SEQUENCE [LARGE SCALE GENOMIC DNA]</scope>
    <source>
        <strain evidence="1">TK-2024</strain>
        <tissue evidence="1">Old leaves</tissue>
    </source>
</reference>
<protein>
    <submittedName>
        <fullName evidence="1">Uncharacterized protein</fullName>
    </submittedName>
</protein>
<dbReference type="Proteomes" id="UP001472677">
    <property type="component" value="Unassembled WGS sequence"/>
</dbReference>
<organism evidence="1 2">
    <name type="scientific">Hibiscus sabdariffa</name>
    <name type="common">roselle</name>
    <dbReference type="NCBI Taxonomy" id="183260"/>
    <lineage>
        <taxon>Eukaryota</taxon>
        <taxon>Viridiplantae</taxon>
        <taxon>Streptophyta</taxon>
        <taxon>Embryophyta</taxon>
        <taxon>Tracheophyta</taxon>
        <taxon>Spermatophyta</taxon>
        <taxon>Magnoliopsida</taxon>
        <taxon>eudicotyledons</taxon>
        <taxon>Gunneridae</taxon>
        <taxon>Pentapetalae</taxon>
        <taxon>rosids</taxon>
        <taxon>malvids</taxon>
        <taxon>Malvales</taxon>
        <taxon>Malvaceae</taxon>
        <taxon>Malvoideae</taxon>
        <taxon>Hibiscus</taxon>
    </lineage>
</organism>
<proteinExistence type="predicted"/>
<dbReference type="PANTHER" id="PTHR33527">
    <property type="entry name" value="OS07G0274300 PROTEIN"/>
    <property type="match status" value="1"/>
</dbReference>
<comment type="caution">
    <text evidence="1">The sequence shown here is derived from an EMBL/GenBank/DDBJ whole genome shotgun (WGS) entry which is preliminary data.</text>
</comment>
<evidence type="ECO:0000313" key="1">
    <source>
        <dbReference type="EMBL" id="KAK8535235.1"/>
    </source>
</evidence>
<accession>A0ABR2DC02</accession>
<name>A0ABR2DC02_9ROSI</name>
<sequence>MVNLSDHVPEALAGEAVSCRNCLESKNPIIPPNGERYFFAYDLPKSIQHITRESQSTYCYPWFPPLIVWQCHHDSVHMQDNVPGDEQPLFARMALNSVTNVDQTLNERRVAKFLINDKHIWARKYEGRE</sequence>